<evidence type="ECO:0000313" key="2">
    <source>
        <dbReference type="EMBL" id="STY99820.1"/>
    </source>
</evidence>
<name>A0A378QH81_MORLA</name>
<sequence length="53" mass="6022">MVNFNIELAKIGEISMQNIVVIGIFAIVLVLIWQFSNILNAVVNFLKFRDGKK</sequence>
<dbReference type="GeneID" id="302271650"/>
<gene>
    <name evidence="2" type="ORF">NCTC7911_01199</name>
</gene>
<proteinExistence type="predicted"/>
<keyword evidence="3" id="KW-1185">Reference proteome</keyword>
<keyword evidence="1" id="KW-1133">Transmembrane helix</keyword>
<evidence type="ECO:0000313" key="3">
    <source>
        <dbReference type="Proteomes" id="UP000254107"/>
    </source>
</evidence>
<reference evidence="2 3" key="1">
    <citation type="submission" date="2018-06" db="EMBL/GenBank/DDBJ databases">
        <authorList>
            <consortium name="Pathogen Informatics"/>
            <person name="Doyle S."/>
        </authorList>
    </citation>
    <scope>NUCLEOTIDE SEQUENCE [LARGE SCALE GENOMIC DNA]</scope>
    <source>
        <strain evidence="2 3">NCTC7911</strain>
    </source>
</reference>
<keyword evidence="1" id="KW-0472">Membrane</keyword>
<protein>
    <submittedName>
        <fullName evidence="2">Uncharacterized protein</fullName>
    </submittedName>
</protein>
<dbReference type="Proteomes" id="UP000254107">
    <property type="component" value="Unassembled WGS sequence"/>
</dbReference>
<dbReference type="AlphaFoldDB" id="A0A378QH81"/>
<dbReference type="RefSeq" id="WP_158079719.1">
    <property type="nucleotide sequence ID" value="NZ_UGQC01000001.1"/>
</dbReference>
<accession>A0A378QH81</accession>
<keyword evidence="1" id="KW-0812">Transmembrane</keyword>
<organism evidence="2 3">
    <name type="scientific">Moraxella lacunata</name>
    <dbReference type="NCBI Taxonomy" id="477"/>
    <lineage>
        <taxon>Bacteria</taxon>
        <taxon>Pseudomonadati</taxon>
        <taxon>Pseudomonadota</taxon>
        <taxon>Gammaproteobacteria</taxon>
        <taxon>Moraxellales</taxon>
        <taxon>Moraxellaceae</taxon>
        <taxon>Moraxella</taxon>
    </lineage>
</organism>
<evidence type="ECO:0000256" key="1">
    <source>
        <dbReference type="SAM" id="Phobius"/>
    </source>
</evidence>
<dbReference type="EMBL" id="UGQC01000001">
    <property type="protein sequence ID" value="STY99820.1"/>
    <property type="molecule type" value="Genomic_DNA"/>
</dbReference>
<feature type="transmembrane region" description="Helical" evidence="1">
    <location>
        <begin position="20"/>
        <end position="46"/>
    </location>
</feature>